<evidence type="ECO:0000313" key="2">
    <source>
        <dbReference type="Proteomes" id="UP000533269"/>
    </source>
</evidence>
<evidence type="ECO:0000313" key="1">
    <source>
        <dbReference type="EMBL" id="MBB2900493.1"/>
    </source>
</evidence>
<gene>
    <name evidence="1" type="ORF">FHR75_001281</name>
</gene>
<dbReference type="Proteomes" id="UP000533269">
    <property type="component" value="Unassembled WGS sequence"/>
</dbReference>
<sequence length="137" mass="14429">MNPTAWADQIGAAISEAETLTARTGQVLPGVRALVATKWSLQVLQDAMADQEPTWRCPEVSLMAPAPVVVSLTDAHVLACLDHLEQLPGMDDLTATCDRCGRHGVAEVPTLYVAGPVLMLALLCPPCASLDDGEANP</sequence>
<accession>A0A7W4TKV6</accession>
<reference evidence="1 2" key="1">
    <citation type="submission" date="2020-08" db="EMBL/GenBank/DDBJ databases">
        <title>The Agave Microbiome: Exploring the role of microbial communities in plant adaptations to desert environments.</title>
        <authorList>
            <person name="Partida-Martinez L.P."/>
        </authorList>
    </citation>
    <scope>NUCLEOTIDE SEQUENCE [LARGE SCALE GENOMIC DNA]</scope>
    <source>
        <strain evidence="1 2">AS2.23</strain>
    </source>
</reference>
<dbReference type="EMBL" id="JACHVY010000001">
    <property type="protein sequence ID" value="MBB2900493.1"/>
    <property type="molecule type" value="Genomic_DNA"/>
</dbReference>
<dbReference type="RefSeq" id="WP_183390719.1">
    <property type="nucleotide sequence ID" value="NZ_JACHVY010000001.1"/>
</dbReference>
<dbReference type="AlphaFoldDB" id="A0A7W4TKV6"/>
<organism evidence="1 2">
    <name type="scientific">Kineococcus radiotolerans</name>
    <dbReference type="NCBI Taxonomy" id="131568"/>
    <lineage>
        <taxon>Bacteria</taxon>
        <taxon>Bacillati</taxon>
        <taxon>Actinomycetota</taxon>
        <taxon>Actinomycetes</taxon>
        <taxon>Kineosporiales</taxon>
        <taxon>Kineosporiaceae</taxon>
        <taxon>Kineococcus</taxon>
    </lineage>
</organism>
<name>A0A7W4TKV6_KINRA</name>
<protein>
    <submittedName>
        <fullName evidence="1">Uncharacterized protein</fullName>
    </submittedName>
</protein>
<proteinExistence type="predicted"/>
<comment type="caution">
    <text evidence="1">The sequence shown here is derived from an EMBL/GenBank/DDBJ whole genome shotgun (WGS) entry which is preliminary data.</text>
</comment>
<reference evidence="1 2" key="2">
    <citation type="submission" date="2020-08" db="EMBL/GenBank/DDBJ databases">
        <authorList>
            <person name="Partida-Martinez L."/>
            <person name="Huntemann M."/>
            <person name="Clum A."/>
            <person name="Wang J."/>
            <person name="Palaniappan K."/>
            <person name="Ritter S."/>
            <person name="Chen I.-M."/>
            <person name="Stamatis D."/>
            <person name="Reddy T."/>
            <person name="O'Malley R."/>
            <person name="Daum C."/>
            <person name="Shapiro N."/>
            <person name="Ivanova N."/>
            <person name="Kyrpides N."/>
            <person name="Woyke T."/>
        </authorList>
    </citation>
    <scope>NUCLEOTIDE SEQUENCE [LARGE SCALE GENOMIC DNA]</scope>
    <source>
        <strain evidence="1 2">AS2.23</strain>
    </source>
</reference>